<protein>
    <recommendedName>
        <fullName evidence="4">beta-aspartyl-peptidase</fullName>
        <ecNumber evidence="4">3.4.19.5</ecNumber>
    </recommendedName>
</protein>
<dbReference type="GO" id="GO:0005737">
    <property type="term" value="C:cytoplasm"/>
    <property type="evidence" value="ECO:0007669"/>
    <property type="project" value="TreeGrafter"/>
</dbReference>
<comment type="caution">
    <text evidence="11">The sequence shown here is derived from an EMBL/GenBank/DDBJ whole genome shotgun (WGS) entry which is preliminary data.</text>
</comment>
<keyword evidence="6" id="KW-0378">Hydrolase</keyword>
<dbReference type="InterPro" id="IPR000246">
    <property type="entry name" value="Peptidase_T2"/>
</dbReference>
<evidence type="ECO:0000256" key="10">
    <source>
        <dbReference type="PIRSR" id="PIRSR600246-3"/>
    </source>
</evidence>
<reference evidence="11" key="1">
    <citation type="submission" date="2019-10" db="EMBL/GenBank/DDBJ databases">
        <authorList>
            <person name="Zhang R."/>
            <person name="Pan Y."/>
            <person name="Wang J."/>
            <person name="Ma R."/>
            <person name="Yu S."/>
        </authorList>
    </citation>
    <scope>NUCLEOTIDE SEQUENCE</scope>
    <source>
        <strain evidence="11">LA-IB0</strain>
        <tissue evidence="11">Leaf</tissue>
    </source>
</reference>
<dbReference type="SUPFAM" id="SSF56235">
    <property type="entry name" value="N-terminal nucleophile aminohydrolases (Ntn hydrolases)"/>
    <property type="match status" value="1"/>
</dbReference>
<dbReference type="Gene3D" id="3.60.20.30">
    <property type="entry name" value="(Glycosyl)asparaginase"/>
    <property type="match status" value="1"/>
</dbReference>
<evidence type="ECO:0000256" key="7">
    <source>
        <dbReference type="ARBA" id="ARBA00022813"/>
    </source>
</evidence>
<dbReference type="PANTHER" id="PTHR10188:SF6">
    <property type="entry name" value="N(4)-(BETA-N-ACETYLGLUCOSAMINYL)-L-ASPARAGINASE"/>
    <property type="match status" value="1"/>
</dbReference>
<evidence type="ECO:0000256" key="1">
    <source>
        <dbReference type="ARBA" id="ARBA00000306"/>
    </source>
</evidence>
<name>A0AAV6YAW5_9LAMI</name>
<comment type="catalytic activity">
    <reaction evidence="1">
        <text>Cleavage of a beta-linked Asp residue from the N-terminus of a polypeptide.</text>
        <dbReference type="EC" id="3.4.19.5"/>
    </reaction>
</comment>
<dbReference type="EC" id="3.4.19.5" evidence="4"/>
<keyword evidence="5" id="KW-0645">Protease</keyword>
<evidence type="ECO:0000256" key="9">
    <source>
        <dbReference type="PIRSR" id="PIRSR600246-2"/>
    </source>
</evidence>
<gene>
    <name evidence="11" type="ORF">BUALT_Bualt01G0062900</name>
</gene>
<evidence type="ECO:0000256" key="3">
    <source>
        <dbReference type="ARBA" id="ARBA00011601"/>
    </source>
</evidence>
<keyword evidence="12" id="KW-1185">Reference proteome</keyword>
<evidence type="ECO:0000256" key="5">
    <source>
        <dbReference type="ARBA" id="ARBA00022670"/>
    </source>
</evidence>
<dbReference type="PANTHER" id="PTHR10188">
    <property type="entry name" value="L-ASPARAGINASE"/>
    <property type="match status" value="1"/>
</dbReference>
<dbReference type="Proteomes" id="UP000826271">
    <property type="component" value="Unassembled WGS sequence"/>
</dbReference>
<accession>A0AAV6YAW5</accession>
<dbReference type="GO" id="GO:0008798">
    <property type="term" value="F:beta-aspartyl-peptidase activity"/>
    <property type="evidence" value="ECO:0007669"/>
    <property type="project" value="UniProtKB-EC"/>
</dbReference>
<dbReference type="FunFam" id="3.60.20.30:FF:000003">
    <property type="entry name" value="N(4)-(Beta-N-acetylglucosaminyl)-L-asparaginase isoform X1"/>
    <property type="match status" value="1"/>
</dbReference>
<dbReference type="AlphaFoldDB" id="A0AAV6YAW5"/>
<organism evidence="11 12">
    <name type="scientific">Buddleja alternifolia</name>
    <dbReference type="NCBI Taxonomy" id="168488"/>
    <lineage>
        <taxon>Eukaryota</taxon>
        <taxon>Viridiplantae</taxon>
        <taxon>Streptophyta</taxon>
        <taxon>Embryophyta</taxon>
        <taxon>Tracheophyta</taxon>
        <taxon>Spermatophyta</taxon>
        <taxon>Magnoliopsida</taxon>
        <taxon>eudicotyledons</taxon>
        <taxon>Gunneridae</taxon>
        <taxon>Pentapetalae</taxon>
        <taxon>asterids</taxon>
        <taxon>lamiids</taxon>
        <taxon>Lamiales</taxon>
        <taxon>Scrophulariaceae</taxon>
        <taxon>Buddlejeae</taxon>
        <taxon>Buddleja</taxon>
    </lineage>
</organism>
<evidence type="ECO:0000256" key="4">
    <source>
        <dbReference type="ARBA" id="ARBA00012879"/>
    </source>
</evidence>
<dbReference type="InterPro" id="IPR029055">
    <property type="entry name" value="Ntn_hydrolases_N"/>
</dbReference>
<dbReference type="EMBL" id="WHWC01000001">
    <property type="protein sequence ID" value="KAG8390237.1"/>
    <property type="molecule type" value="Genomic_DNA"/>
</dbReference>
<feature type="active site" description="Nucleophile" evidence="8">
    <location>
        <position position="281"/>
    </location>
</feature>
<evidence type="ECO:0000256" key="2">
    <source>
        <dbReference type="ARBA" id="ARBA00010872"/>
    </source>
</evidence>
<sequence length="421" mass="45316">MQEMINISATAQRYSIGLSLPPSDVYQLQQASRSYLLPRYAVLFGNLYIYIYINDVLGDELKNSGKFPLVVSTWPFVEAVRAAWRTVDSGLSAMDAVIAGCSACEELRCDGTGGIRGSSLSNALRKYVLVALFCAIIGPGGSPDENGETTIDAMIMNGVTMEVGAVAAMRYVSDGIKAARLVMQHTKHTMLVGEQASIFATSMGLPGPTNLSSEESIGKWKNWKKSKCQPNFRKNVLPIDDCGPYHPENTRNLGDRACVDTLMPGLDKSEPYLFNIHNHDTISMAVIDKMGRIAVGTSTNGATFKIPGRVGDGPIAGSSAYADSEVGACGATGDGDIMMRFLPCYQVVESMRLGMEPKLAAQDAITRIARKYPDFVGAIFALNKNGVHAGACHGWTFQYSVRSPDMADVAVYTVVPDTSST</sequence>
<evidence type="ECO:0000313" key="11">
    <source>
        <dbReference type="EMBL" id="KAG8390237.1"/>
    </source>
</evidence>
<feature type="binding site" evidence="9">
    <location>
        <begin position="309"/>
        <end position="312"/>
    </location>
    <ligand>
        <name>substrate</name>
    </ligand>
</feature>
<dbReference type="GO" id="GO:0006508">
    <property type="term" value="P:proteolysis"/>
    <property type="evidence" value="ECO:0007669"/>
    <property type="project" value="UniProtKB-KW"/>
</dbReference>
<evidence type="ECO:0000313" key="12">
    <source>
        <dbReference type="Proteomes" id="UP000826271"/>
    </source>
</evidence>
<evidence type="ECO:0000256" key="6">
    <source>
        <dbReference type="ARBA" id="ARBA00022801"/>
    </source>
</evidence>
<dbReference type="Pfam" id="PF01112">
    <property type="entry name" value="Asparaginase_2"/>
    <property type="match status" value="1"/>
</dbReference>
<evidence type="ECO:0000256" key="8">
    <source>
        <dbReference type="PIRSR" id="PIRSR600246-1"/>
    </source>
</evidence>
<keyword evidence="7" id="KW-0068">Autocatalytic cleavage</keyword>
<dbReference type="GO" id="GO:0003948">
    <property type="term" value="F:N4-(beta-N-acetylglucosaminyl)-L-asparaginase activity"/>
    <property type="evidence" value="ECO:0007669"/>
    <property type="project" value="UniProtKB-ARBA"/>
</dbReference>
<feature type="binding site" evidence="9">
    <location>
        <begin position="332"/>
        <end position="335"/>
    </location>
    <ligand>
        <name>substrate</name>
    </ligand>
</feature>
<feature type="site" description="Cleavage; by autolysis" evidence="10">
    <location>
        <begin position="280"/>
        <end position="281"/>
    </location>
</feature>
<proteinExistence type="inferred from homology"/>
<comment type="similarity">
    <text evidence="2">Belongs to the Ntn-hydrolase family.</text>
</comment>
<comment type="subunit">
    <text evidence="3">Heterotetramer of two alpha and two beta chains arranged as a dimer of alpha/beta heterodimers.</text>
</comment>
<dbReference type="CDD" id="cd04513">
    <property type="entry name" value="Glycosylasparaginase"/>
    <property type="match status" value="1"/>
</dbReference>